<dbReference type="AlphaFoldDB" id="A0A0D1LPM9"/>
<evidence type="ECO:0000313" key="2">
    <source>
        <dbReference type="Proteomes" id="UP000032289"/>
    </source>
</evidence>
<gene>
    <name evidence="1" type="ORF">ab3b_02196</name>
</gene>
<dbReference type="EMBL" id="JWHT01000059">
    <property type="protein sequence ID" value="KIU20517.1"/>
    <property type="molecule type" value="Genomic_DNA"/>
</dbReference>
<dbReference type="PATRIC" id="fig|137591.24.peg.2145"/>
<accession>A0A0D1LPM9</accession>
<dbReference type="Proteomes" id="UP000032289">
    <property type="component" value="Unassembled WGS sequence"/>
</dbReference>
<sequence>MTPEEEERFTSLVAKGQAAFEEQSYGPALDALDEAYDLKQTPAINQMLTRVLLADGQYKTAQLFADEFIDSYLATNETAQLYVTVALHNQQFLAAREFIMWLPEAQRADLMAQVVTAEMTARQTQQATITTIARHFYHLSDGDAISQRERLIAADKLPLDEYLVGARFVLLDPFLTAISRVSVLDRLRRLRVTQSVDMVWLDGGTLTVVPAQLESIENMVRYQAIVTELQSYERTVGPAMVHGLAEQVRLMLMIAYPVLERVAIEPKSWVAGLIAESLGNTMPQEAAEQREWRAKLQAEMLALMA</sequence>
<evidence type="ECO:0008006" key="3">
    <source>
        <dbReference type="Google" id="ProtNLM"/>
    </source>
</evidence>
<comment type="caution">
    <text evidence="1">The sequence shown here is derived from an EMBL/GenBank/DDBJ whole genome shotgun (WGS) entry which is preliminary data.</text>
</comment>
<proteinExistence type="predicted"/>
<name>A0A0D1LPM9_9LACO</name>
<evidence type="ECO:0000313" key="1">
    <source>
        <dbReference type="EMBL" id="KIU20517.1"/>
    </source>
</evidence>
<protein>
    <recommendedName>
        <fullName evidence="3">Tetratricopeptide repeat protein</fullName>
    </recommendedName>
</protein>
<dbReference type="RefSeq" id="WP_043941892.1">
    <property type="nucleotide sequence ID" value="NZ_JWHT01000059.1"/>
</dbReference>
<organism evidence="1 2">
    <name type="scientific">Weissella cibaria</name>
    <dbReference type="NCBI Taxonomy" id="137591"/>
    <lineage>
        <taxon>Bacteria</taxon>
        <taxon>Bacillati</taxon>
        <taxon>Bacillota</taxon>
        <taxon>Bacilli</taxon>
        <taxon>Lactobacillales</taxon>
        <taxon>Lactobacillaceae</taxon>
        <taxon>Weissella</taxon>
    </lineage>
</organism>
<reference evidence="1 2" key="1">
    <citation type="journal article" date="2015" name="Microbiology (Mosc.)">
        <title>Genomics of the Weissella cibaria species with an examination of its metabolic traits.</title>
        <authorList>
            <person name="Lynch K.M."/>
            <person name="Lucid A."/>
            <person name="Arendt E.K."/>
            <person name="Sleator R.D."/>
            <person name="Lucey B."/>
            <person name="Coffey A."/>
        </authorList>
    </citation>
    <scope>NUCLEOTIDE SEQUENCE [LARGE SCALE GENOMIC DNA]</scope>
    <source>
        <strain evidence="1 2">AB3b</strain>
    </source>
</reference>